<evidence type="ECO:0000313" key="3">
    <source>
        <dbReference type="EMBL" id="MBU2670759.1"/>
    </source>
</evidence>
<accession>A0ABS5Z754</accession>
<reference evidence="3 4" key="1">
    <citation type="submission" date="2021-06" db="EMBL/GenBank/DDBJ databases">
        <title>Actinoplanes lichenicola sp. nov., and Actinoplanes ovalisporus sp. nov., isolated from lichen in Thailand.</title>
        <authorList>
            <person name="Saeng-In P."/>
            <person name="Kanchanasin P."/>
            <person name="Yuki M."/>
            <person name="Kudo T."/>
            <person name="Ohkuma M."/>
            <person name="Phongsopitanun W."/>
            <person name="Tanasupawat S."/>
        </authorList>
    </citation>
    <scope>NUCLEOTIDE SEQUENCE [LARGE SCALE GENOMIC DNA]</scope>
    <source>
        <strain evidence="3 4">NBRC 110975</strain>
    </source>
</reference>
<protein>
    <submittedName>
        <fullName evidence="3">AAA family ATPase</fullName>
    </submittedName>
</protein>
<dbReference type="Gene3D" id="1.25.40.10">
    <property type="entry name" value="Tetratricopeptide repeat domain"/>
    <property type="match status" value="1"/>
</dbReference>
<dbReference type="SMART" id="SM01043">
    <property type="entry name" value="BTAD"/>
    <property type="match status" value="1"/>
</dbReference>
<proteinExistence type="predicted"/>
<dbReference type="InterPro" id="IPR027417">
    <property type="entry name" value="P-loop_NTPase"/>
</dbReference>
<name>A0ABS5Z754_9ACTN</name>
<evidence type="ECO:0000259" key="2">
    <source>
        <dbReference type="SMART" id="SM01043"/>
    </source>
</evidence>
<dbReference type="Pfam" id="PF13191">
    <property type="entry name" value="AAA_16"/>
    <property type="match status" value="1"/>
</dbReference>
<comment type="caution">
    <text evidence="3">The sequence shown here is derived from an EMBL/GenBank/DDBJ whole genome shotgun (WGS) entry which is preliminary data.</text>
</comment>
<evidence type="ECO:0000256" key="1">
    <source>
        <dbReference type="SAM" id="MobiDB-lite"/>
    </source>
</evidence>
<gene>
    <name evidence="3" type="ORF">KOI35_45390</name>
</gene>
<dbReference type="InterPro" id="IPR051677">
    <property type="entry name" value="AfsR-DnrI-RedD_regulator"/>
</dbReference>
<feature type="domain" description="Bacterial transcriptional activator" evidence="2">
    <location>
        <begin position="77"/>
        <end position="224"/>
    </location>
</feature>
<dbReference type="SUPFAM" id="SSF52540">
    <property type="entry name" value="P-loop containing nucleoside triphosphate hydrolases"/>
    <property type="match status" value="1"/>
</dbReference>
<dbReference type="InterPro" id="IPR005158">
    <property type="entry name" value="BTAD"/>
</dbReference>
<dbReference type="InterPro" id="IPR011990">
    <property type="entry name" value="TPR-like_helical_dom_sf"/>
</dbReference>
<dbReference type="Proteomes" id="UP001519654">
    <property type="component" value="Unassembled WGS sequence"/>
</dbReference>
<evidence type="ECO:0000313" key="4">
    <source>
        <dbReference type="Proteomes" id="UP001519654"/>
    </source>
</evidence>
<dbReference type="RefSeq" id="WP_215795999.1">
    <property type="nucleotide sequence ID" value="NZ_JAHKKG010000023.1"/>
</dbReference>
<dbReference type="InterPro" id="IPR041664">
    <property type="entry name" value="AAA_16"/>
</dbReference>
<organism evidence="3 4">
    <name type="scientific">Paractinoplanes bogorensis</name>
    <dbReference type="NCBI Taxonomy" id="1610840"/>
    <lineage>
        <taxon>Bacteria</taxon>
        <taxon>Bacillati</taxon>
        <taxon>Actinomycetota</taxon>
        <taxon>Actinomycetes</taxon>
        <taxon>Micromonosporales</taxon>
        <taxon>Micromonosporaceae</taxon>
        <taxon>Paractinoplanes</taxon>
    </lineage>
</organism>
<keyword evidence="4" id="KW-1185">Reference proteome</keyword>
<dbReference type="InterPro" id="IPR016032">
    <property type="entry name" value="Sig_transdc_resp-reg_C-effctor"/>
</dbReference>
<dbReference type="Pfam" id="PF03704">
    <property type="entry name" value="BTAD"/>
    <property type="match status" value="1"/>
</dbReference>
<feature type="region of interest" description="Disordered" evidence="1">
    <location>
        <begin position="781"/>
        <end position="802"/>
    </location>
</feature>
<sequence>MLELRLLGGFELLAAGTPVTLTSVRAQAVLAFLALRGGNAYGRKQLAFALWPDSAEHQARTNLRHVLHTLRAAVPGIDAHLRTDAQSVALTDVQVDIAGLSGTTVAQLTAAADSYRGDLLEGWYDDWVLAEREHFRRTILDVLVRLVPMLERDGDPAAAIRYAERHRALDRLAEEPYQALIHLYDRLGDRARAVRTYHECAATLRDELGVSPSEKTLSAYAALLPAAPEVPRESVFVGRRDERRTLIDLWKRDPAHLVVIGGEPGIGKSRLAAEFRHWAAGQGAVTASARSYPAEGELAYGPIVAWMRELGVGRPDPAASDDRLRLFEAMVHALRPGPGGSLLVADDLHAADPATCQFLHFLVRESPGPLLVVATARLAEMDPGHPAHVLLDGLRLLGRCTTVPLARLDRAATAALAERLGHRLVAADVERLFAETEGNPLFVVESLRAGSLATPRVQAVLEARLRQLSPEALELAGIAATAGSSIPVGVFPGDAAAGLDELWRRQILVTGAGDTYDFSHDKLRETAYGMLPPARRRQNHGMIARALSAAAGIPPALGVSSSATLSATDTISSVSGGILSARLSVADENAGRIAVHLVESGARAEAVGWFVRAARVAQRVYADAEAAALLLRAAELVRGQDRELDVLTSIPGPLSSAEGYASPRLREVLDRALALAGPEPAAPLLRAQAMAVLSRGEFHDALRFGAALRERGEQVEGHFVQGVGAAWRADHETAREHLAAAIAHYRPEDRGQHLLVFGQDPLALCHVRLAHVHIRLGRAEAMRPSHGDGSARDSGRSLDRDDEARRLRDRGVGLARSGGHPFTLGGTLLFAAVCDLDLGDWDALRDRAAELNGLRDKAAPIRLFSEALNGLLDGNALARIDTTLDDPGRFTAPGVPAMLLRLRLEAARSQGLADEERATARRLLADGVRVWDPEARAALSLD</sequence>
<dbReference type="SUPFAM" id="SSF46894">
    <property type="entry name" value="C-terminal effector domain of the bipartite response regulators"/>
    <property type="match status" value="1"/>
</dbReference>
<dbReference type="PANTHER" id="PTHR35807">
    <property type="entry name" value="TRANSCRIPTIONAL REGULATOR REDD-RELATED"/>
    <property type="match status" value="1"/>
</dbReference>
<dbReference type="EMBL" id="JAHKKG010000023">
    <property type="protein sequence ID" value="MBU2670759.1"/>
    <property type="molecule type" value="Genomic_DNA"/>
</dbReference>
<dbReference type="SUPFAM" id="SSF48452">
    <property type="entry name" value="TPR-like"/>
    <property type="match status" value="1"/>
</dbReference>